<sequence length="122" mass="13125">MASSITSLPAVSDRFDLGIYTPANLNREAYAALLQNSPAIINSLIGVSPRLRRTAQTPSLPLNAAITAAAVEGAKYTNPILIYNQPISIIKSANNLACKRVEEYNAKLIVFQAFCAKFKEAA</sequence>
<organism evidence="1">
    <name type="scientific">Fusarium oxysporum f. sp. cepae</name>
    <dbReference type="NCBI Taxonomy" id="396571"/>
    <lineage>
        <taxon>Eukaryota</taxon>
        <taxon>Fungi</taxon>
        <taxon>Dikarya</taxon>
        <taxon>Ascomycota</taxon>
        <taxon>Pezizomycotina</taxon>
        <taxon>Sordariomycetes</taxon>
        <taxon>Hypocreomycetidae</taxon>
        <taxon>Hypocreales</taxon>
        <taxon>Nectriaceae</taxon>
        <taxon>Fusarium</taxon>
        <taxon>Fusarium oxysporum species complex</taxon>
    </lineage>
</organism>
<dbReference type="Proteomes" id="UP000270866">
    <property type="component" value="Chromosome 10"/>
</dbReference>
<evidence type="ECO:0000313" key="1">
    <source>
        <dbReference type="EMBL" id="RKK13575.1"/>
    </source>
</evidence>
<accession>A0A3L6N7Q3</accession>
<proteinExistence type="predicted"/>
<reference evidence="1" key="1">
    <citation type="journal article" date="2018" name="Sci. Rep.">
        <title>Characterisation of pathogen-specific regions and novel effector candidates in Fusarium oxysporum f. sp. cepae.</title>
        <authorList>
            <person name="Armitage A.D."/>
            <person name="Taylor A."/>
            <person name="Sobczyk M.K."/>
            <person name="Baxter L."/>
            <person name="Greenfield B.P."/>
            <person name="Bates H.J."/>
            <person name="Wilson F."/>
            <person name="Jackson A.C."/>
            <person name="Ott S."/>
            <person name="Harrison R.J."/>
            <person name="Clarkson J.P."/>
        </authorList>
    </citation>
    <scope>NUCLEOTIDE SEQUENCE [LARGE SCALE GENOMIC DNA]</scope>
    <source>
        <strain evidence="1">FoC_Fus2</strain>
    </source>
</reference>
<dbReference type="AlphaFoldDB" id="A0A3L6N7Q3"/>
<dbReference type="EMBL" id="MRCU01000008">
    <property type="protein sequence ID" value="RKK13575.1"/>
    <property type="molecule type" value="Genomic_DNA"/>
</dbReference>
<protein>
    <submittedName>
        <fullName evidence="1">Uncharacterized protein</fullName>
    </submittedName>
</protein>
<gene>
    <name evidence="1" type="ORF">BFJ65_g12799</name>
</gene>
<name>A0A3L6N7Q3_FUSOX</name>
<comment type="caution">
    <text evidence="1">The sequence shown here is derived from an EMBL/GenBank/DDBJ whole genome shotgun (WGS) entry which is preliminary data.</text>
</comment>